<evidence type="ECO:0000313" key="3">
    <source>
        <dbReference type="Proteomes" id="UP001189429"/>
    </source>
</evidence>
<feature type="region of interest" description="Disordered" evidence="1">
    <location>
        <begin position="44"/>
        <end position="73"/>
    </location>
</feature>
<dbReference type="EMBL" id="CAUYUJ010012614">
    <property type="protein sequence ID" value="CAK0834286.1"/>
    <property type="molecule type" value="Genomic_DNA"/>
</dbReference>
<evidence type="ECO:0000313" key="2">
    <source>
        <dbReference type="EMBL" id="CAK0834286.1"/>
    </source>
</evidence>
<comment type="caution">
    <text evidence="2">The sequence shown here is derived from an EMBL/GenBank/DDBJ whole genome shotgun (WGS) entry which is preliminary data.</text>
</comment>
<keyword evidence="3" id="KW-1185">Reference proteome</keyword>
<name>A0ABN9SQZ0_9DINO</name>
<organism evidence="2 3">
    <name type="scientific">Prorocentrum cordatum</name>
    <dbReference type="NCBI Taxonomy" id="2364126"/>
    <lineage>
        <taxon>Eukaryota</taxon>
        <taxon>Sar</taxon>
        <taxon>Alveolata</taxon>
        <taxon>Dinophyceae</taxon>
        <taxon>Prorocentrales</taxon>
        <taxon>Prorocentraceae</taxon>
        <taxon>Prorocentrum</taxon>
    </lineage>
</organism>
<sequence length="164" mass="17305">MTGGKRPRGPPRARPSPTAAALLPAALLALALALGGAAVAFAWPRPASRGPRGAQRRTPRDAPRAAGDSGAARLPLGEAAIRERLTQRLMETTSAKDLFRIVEENAHDMKGTQVAKALNSLAKANADTADPRFGLLLRRSWDLLDSWNTFALSSALTALAKVPP</sequence>
<evidence type="ECO:0000256" key="1">
    <source>
        <dbReference type="SAM" id="MobiDB-lite"/>
    </source>
</evidence>
<reference evidence="2" key="1">
    <citation type="submission" date="2023-10" db="EMBL/GenBank/DDBJ databases">
        <authorList>
            <person name="Chen Y."/>
            <person name="Shah S."/>
            <person name="Dougan E. K."/>
            <person name="Thang M."/>
            <person name="Chan C."/>
        </authorList>
    </citation>
    <scope>NUCLEOTIDE SEQUENCE [LARGE SCALE GENOMIC DNA]</scope>
</reference>
<protein>
    <submittedName>
        <fullName evidence="2">Uncharacterized protein</fullName>
    </submittedName>
</protein>
<proteinExistence type="predicted"/>
<dbReference type="Proteomes" id="UP001189429">
    <property type="component" value="Unassembled WGS sequence"/>
</dbReference>
<gene>
    <name evidence="2" type="ORF">PCOR1329_LOCUS31750</name>
</gene>
<feature type="non-terminal residue" evidence="2">
    <location>
        <position position="164"/>
    </location>
</feature>
<accession>A0ABN9SQZ0</accession>